<sequence length="90" mass="10116">MQKLTYELLLMKLVINEYVLTLRSPIGDGDPLKMDLMPSTSGDVNSHEADVVADESVIEEEIQPPIKNCVTARMYCGHCQLGSFVRFLEK</sequence>
<dbReference type="Proteomes" id="UP001234178">
    <property type="component" value="Unassembled WGS sequence"/>
</dbReference>
<evidence type="ECO:0000313" key="1">
    <source>
        <dbReference type="EMBL" id="KAK4011451.1"/>
    </source>
</evidence>
<protein>
    <submittedName>
        <fullName evidence="1">Uncharacterized protein</fullName>
    </submittedName>
</protein>
<organism evidence="1 2">
    <name type="scientific">Daphnia magna</name>
    <dbReference type="NCBI Taxonomy" id="35525"/>
    <lineage>
        <taxon>Eukaryota</taxon>
        <taxon>Metazoa</taxon>
        <taxon>Ecdysozoa</taxon>
        <taxon>Arthropoda</taxon>
        <taxon>Crustacea</taxon>
        <taxon>Branchiopoda</taxon>
        <taxon>Diplostraca</taxon>
        <taxon>Cladocera</taxon>
        <taxon>Anomopoda</taxon>
        <taxon>Daphniidae</taxon>
        <taxon>Daphnia</taxon>
    </lineage>
</organism>
<reference evidence="1 2" key="1">
    <citation type="journal article" date="2023" name="Nucleic Acids Res.">
        <title>The hologenome of Daphnia magna reveals possible DNA methylation and microbiome-mediated evolution of the host genome.</title>
        <authorList>
            <person name="Chaturvedi A."/>
            <person name="Li X."/>
            <person name="Dhandapani V."/>
            <person name="Marshall H."/>
            <person name="Kissane S."/>
            <person name="Cuenca-Cambronero M."/>
            <person name="Asole G."/>
            <person name="Calvet F."/>
            <person name="Ruiz-Romero M."/>
            <person name="Marangio P."/>
            <person name="Guigo R."/>
            <person name="Rago D."/>
            <person name="Mirbahai L."/>
            <person name="Eastwood N."/>
            <person name="Colbourne J.K."/>
            <person name="Zhou J."/>
            <person name="Mallon E."/>
            <person name="Orsini L."/>
        </authorList>
    </citation>
    <scope>NUCLEOTIDE SEQUENCE [LARGE SCALE GENOMIC DNA]</scope>
    <source>
        <strain evidence="1">LRV0_1</strain>
    </source>
</reference>
<evidence type="ECO:0000313" key="2">
    <source>
        <dbReference type="Proteomes" id="UP001234178"/>
    </source>
</evidence>
<name>A0ABQ9ZES8_9CRUS</name>
<keyword evidence="2" id="KW-1185">Reference proteome</keyword>
<dbReference type="EMBL" id="JAOYFB010000003">
    <property type="protein sequence ID" value="KAK4011451.1"/>
    <property type="molecule type" value="Genomic_DNA"/>
</dbReference>
<accession>A0ABQ9ZES8</accession>
<comment type="caution">
    <text evidence="1">The sequence shown here is derived from an EMBL/GenBank/DDBJ whole genome shotgun (WGS) entry which is preliminary data.</text>
</comment>
<gene>
    <name evidence="1" type="ORF">OUZ56_020568</name>
</gene>
<proteinExistence type="predicted"/>